<comment type="subunit">
    <text evidence="4">Component of the lipopolysaccharide transport and assembly complex.</text>
</comment>
<dbReference type="Gene3D" id="2.60.450.10">
    <property type="entry name" value="Lipopolysaccharide (LPS) transport protein A like domain"/>
    <property type="match status" value="1"/>
</dbReference>
<keyword evidence="8" id="KW-1185">Reference proteome</keyword>
<evidence type="ECO:0000313" key="8">
    <source>
        <dbReference type="Proteomes" id="UP000249725"/>
    </source>
</evidence>
<evidence type="ECO:0000313" key="7">
    <source>
        <dbReference type="EMBL" id="RAK52921.1"/>
    </source>
</evidence>
<dbReference type="PANTHER" id="PTHR30189:SF1">
    <property type="entry name" value="LPS-ASSEMBLY PROTEIN LPTD"/>
    <property type="match status" value="1"/>
</dbReference>
<comment type="caution">
    <text evidence="7">The sequence shown here is derived from an EMBL/GenBank/DDBJ whole genome shotgun (WGS) entry which is preliminary data.</text>
</comment>
<keyword evidence="3 4" id="KW-0998">Cell outer membrane</keyword>
<dbReference type="EMBL" id="QFYR01000002">
    <property type="protein sequence ID" value="RAK52921.1"/>
    <property type="molecule type" value="Genomic_DNA"/>
</dbReference>
<evidence type="ECO:0000256" key="4">
    <source>
        <dbReference type="HAMAP-Rule" id="MF_01411"/>
    </source>
</evidence>
<sequence length="829" mass="91399">MHPPSPATFGGRAREGIEDFMSSGRRTPSAAAKRAMLAGTAIAVLWSAVAQAQTSTPAPAQAPAANGPLATAPAARTPDGLAAGELYMEADQIIRDDETQRTTAEGSVEIRYEGRTLRADRLIYEQAEQEGQGVIRAIGNVQIINSDGTVEYANEFVLDEDMRAGVALGFSARLQENVKIAGASAIRRSENVQELHQAIYTPCPICTTNGSPKTPTWSISADRVVQDRKRRIVYYRNAKVHVLGAPVLYSPVFWHADPQSGRASGFLTPEPGLSNRRGFSYEQPYLWVISPYSDLVISPQLNTKVNPLLNGQYRQRFYSGDLDVRFGYTHERDFNGQGERVPGSEATSRSYILSRGAFQAGEHWRWGFTAERASDKLIFDKYDIGNVFESRGPYVADDRRLISQLYAIRQDEKSYFSTAAISIQGLRPSTIEYPKLENDRAFPLIAPLVESRYELGQMFGGRVRLRGSAVGLTREQAPNTIERIPGIDSRRVTAQADWRRALTSVGGLRVDPFVDVRVDGYSLSDVVAGPGSATTSRTTSRLLGAAGADISYPLFRRWRDSTIVLEPLAQVVVSPDARQIVVGRDADGQPIYLNEDSVAFEFDETTLFRPDKFPGFDLYEDGARLNVAGRASVLWDDGRRASLLVGRSFRADKNEVFSPRSGLRSKASDWVVAGEARPVRGLSFFTRARLDSDDLSIQRLEAGANVVNRRGSGFVRYLTDNYNVSLADLGNSSNLNRENLDIGGELNLTRNWGVTAYGNVDLNPPSVPGLENSSAAWVIRDVGVFYRDDCVRVDVIYRKEDTRIAQLGPREQITVRLTLATLGGPLYGR</sequence>
<proteinExistence type="inferred from homology"/>
<name>A0A328AE63_9CAUL</name>
<dbReference type="PANTHER" id="PTHR30189">
    <property type="entry name" value="LPS-ASSEMBLY PROTEIN"/>
    <property type="match status" value="1"/>
</dbReference>
<organism evidence="7 8">
    <name type="scientific">Phenylobacterium deserti</name>
    <dbReference type="NCBI Taxonomy" id="1914756"/>
    <lineage>
        <taxon>Bacteria</taxon>
        <taxon>Pseudomonadati</taxon>
        <taxon>Pseudomonadota</taxon>
        <taxon>Alphaproteobacteria</taxon>
        <taxon>Caulobacterales</taxon>
        <taxon>Caulobacteraceae</taxon>
        <taxon>Phenylobacterium</taxon>
    </lineage>
</organism>
<feature type="domain" description="Organic solvent tolerance-like N-terminal" evidence="5">
    <location>
        <begin position="88"/>
        <end position="151"/>
    </location>
</feature>
<accession>A0A328AE63</accession>
<dbReference type="GO" id="GO:1990351">
    <property type="term" value="C:transporter complex"/>
    <property type="evidence" value="ECO:0007669"/>
    <property type="project" value="TreeGrafter"/>
</dbReference>
<dbReference type="InterPro" id="IPR005653">
    <property type="entry name" value="OstA-like_N"/>
</dbReference>
<evidence type="ECO:0000256" key="1">
    <source>
        <dbReference type="ARBA" id="ARBA00022729"/>
    </source>
</evidence>
<dbReference type="InterPro" id="IPR020889">
    <property type="entry name" value="LipoPS_assembly_LptD"/>
</dbReference>
<dbReference type="Pfam" id="PF04453">
    <property type="entry name" value="LptD"/>
    <property type="match status" value="1"/>
</dbReference>
<feature type="domain" description="LptD C-terminal" evidence="6">
    <location>
        <begin position="348"/>
        <end position="752"/>
    </location>
</feature>
<dbReference type="HAMAP" id="MF_01411">
    <property type="entry name" value="LPS_assembly_LptD"/>
    <property type="match status" value="1"/>
</dbReference>
<evidence type="ECO:0000259" key="5">
    <source>
        <dbReference type="Pfam" id="PF03968"/>
    </source>
</evidence>
<dbReference type="GO" id="GO:0009279">
    <property type="term" value="C:cell outer membrane"/>
    <property type="evidence" value="ECO:0007669"/>
    <property type="project" value="UniProtKB-SubCell"/>
</dbReference>
<comment type="similarity">
    <text evidence="4">Belongs to the LptD family.</text>
</comment>
<dbReference type="GO" id="GO:0043165">
    <property type="term" value="P:Gram-negative-bacterium-type cell outer membrane assembly"/>
    <property type="evidence" value="ECO:0007669"/>
    <property type="project" value="UniProtKB-UniRule"/>
</dbReference>
<dbReference type="Proteomes" id="UP000249725">
    <property type="component" value="Unassembled WGS sequence"/>
</dbReference>
<gene>
    <name evidence="4" type="primary">lptD</name>
    <name evidence="7" type="ORF">DJ018_12150</name>
</gene>
<evidence type="ECO:0000256" key="2">
    <source>
        <dbReference type="ARBA" id="ARBA00023136"/>
    </source>
</evidence>
<dbReference type="InterPro" id="IPR007543">
    <property type="entry name" value="LptD_C"/>
</dbReference>
<comment type="function">
    <text evidence="4">Involved in the assembly of lipopolysaccharide (LPS) at the surface of the outer membrane.</text>
</comment>
<dbReference type="GO" id="GO:0015920">
    <property type="term" value="P:lipopolysaccharide transport"/>
    <property type="evidence" value="ECO:0007669"/>
    <property type="project" value="InterPro"/>
</dbReference>
<protein>
    <recommendedName>
        <fullName evidence="4">LPS-assembly protein LptD</fullName>
    </recommendedName>
</protein>
<comment type="subcellular location">
    <subcellularLocation>
        <location evidence="4">Cell outer membrane</location>
    </subcellularLocation>
</comment>
<dbReference type="AlphaFoldDB" id="A0A328AE63"/>
<evidence type="ECO:0000259" key="6">
    <source>
        <dbReference type="Pfam" id="PF04453"/>
    </source>
</evidence>
<keyword evidence="1 4" id="KW-0732">Signal</keyword>
<comment type="caution">
    <text evidence="4">Lacks conserved residue(s) required for the propagation of feature annotation.</text>
</comment>
<keyword evidence="2 4" id="KW-0472">Membrane</keyword>
<dbReference type="OrthoDB" id="9760225at2"/>
<evidence type="ECO:0000256" key="3">
    <source>
        <dbReference type="ARBA" id="ARBA00023237"/>
    </source>
</evidence>
<reference evidence="8" key="1">
    <citation type="submission" date="2018-05" db="EMBL/GenBank/DDBJ databases">
        <authorList>
            <person name="Li X."/>
        </authorList>
    </citation>
    <scope>NUCLEOTIDE SEQUENCE [LARGE SCALE GENOMIC DNA]</scope>
    <source>
        <strain evidence="8">YIM 73061</strain>
    </source>
</reference>
<dbReference type="InterPro" id="IPR050218">
    <property type="entry name" value="LptD"/>
</dbReference>
<dbReference type="Pfam" id="PF03968">
    <property type="entry name" value="LptD_N"/>
    <property type="match status" value="1"/>
</dbReference>